<keyword evidence="3" id="KW-0862">Zinc</keyword>
<dbReference type="InterPro" id="IPR006788">
    <property type="entry name" value="Myrip/Melanophilin"/>
</dbReference>
<feature type="region of interest" description="Disordered" evidence="5">
    <location>
        <begin position="294"/>
        <end position="342"/>
    </location>
</feature>
<dbReference type="InterPro" id="IPR051745">
    <property type="entry name" value="Intracell_Transport_Effector"/>
</dbReference>
<dbReference type="GO" id="GO:0003779">
    <property type="term" value="F:actin binding"/>
    <property type="evidence" value="ECO:0007669"/>
    <property type="project" value="TreeGrafter"/>
</dbReference>
<dbReference type="GO" id="GO:0031267">
    <property type="term" value="F:small GTPase binding"/>
    <property type="evidence" value="ECO:0007669"/>
    <property type="project" value="InterPro"/>
</dbReference>
<keyword evidence="4" id="KW-0175">Coiled coil</keyword>
<keyword evidence="2" id="KW-0863">Zinc-finger</keyword>
<feature type="compositionally biased region" description="Low complexity" evidence="5">
    <location>
        <begin position="445"/>
        <end position="457"/>
    </location>
</feature>
<keyword evidence="1" id="KW-0479">Metal-binding</keyword>
<dbReference type="InterPro" id="IPR010911">
    <property type="entry name" value="Rab_BD"/>
</dbReference>
<dbReference type="AlphaFoldDB" id="A0A9D2Y6V2"/>
<evidence type="ECO:0000256" key="1">
    <source>
        <dbReference type="ARBA" id="ARBA00022723"/>
    </source>
</evidence>
<dbReference type="GO" id="GO:0017022">
    <property type="term" value="F:myosin binding"/>
    <property type="evidence" value="ECO:0007669"/>
    <property type="project" value="TreeGrafter"/>
</dbReference>
<evidence type="ECO:0000313" key="8">
    <source>
        <dbReference type="EMBL" id="KAF7214359.1"/>
    </source>
</evidence>
<dbReference type="Proteomes" id="UP000822369">
    <property type="component" value="Chromosome 10"/>
</dbReference>
<reference evidence="7" key="1">
    <citation type="submission" date="2020-03" db="EMBL/GenBank/DDBJ databases">
        <title>Intra-Species Differences in Population Size shape Life History and Genome Evolution.</title>
        <authorList>
            <person name="Willemsen D."/>
            <person name="Cui R."/>
            <person name="Valenzano D.R."/>
        </authorList>
    </citation>
    <scope>NUCLEOTIDE SEQUENCE</scope>
    <source>
        <strain evidence="7">GRZ</strain>
        <tissue evidence="7">Whole</tissue>
    </source>
</reference>
<evidence type="ECO:0000256" key="4">
    <source>
        <dbReference type="SAM" id="Coils"/>
    </source>
</evidence>
<dbReference type="PANTHER" id="PTHR14555:SF1">
    <property type="entry name" value="MELANOPHILIN"/>
    <property type="match status" value="1"/>
</dbReference>
<evidence type="ECO:0000256" key="5">
    <source>
        <dbReference type="SAM" id="MobiDB-lite"/>
    </source>
</evidence>
<dbReference type="InterPro" id="IPR037442">
    <property type="entry name" value="Melanophilin_FYVE-rel_dom"/>
</dbReference>
<dbReference type="Pfam" id="PF04698">
    <property type="entry name" value="Rab_eff_C"/>
    <property type="match status" value="1"/>
</dbReference>
<evidence type="ECO:0000259" key="6">
    <source>
        <dbReference type="PROSITE" id="PS50916"/>
    </source>
</evidence>
<feature type="coiled-coil region" evidence="4">
    <location>
        <begin position="500"/>
        <end position="534"/>
    </location>
</feature>
<dbReference type="CDD" id="cd15752">
    <property type="entry name" value="FYVE_SlaC2-a"/>
    <property type="match status" value="1"/>
</dbReference>
<accession>A0A9D2Y6V2</accession>
<dbReference type="EMBL" id="JAAVVJ010000010">
    <property type="protein sequence ID" value="KAF7214359.1"/>
    <property type="molecule type" value="Genomic_DNA"/>
</dbReference>
<dbReference type="GO" id="GO:0006886">
    <property type="term" value="P:intracellular protein transport"/>
    <property type="evidence" value="ECO:0007669"/>
    <property type="project" value="InterPro"/>
</dbReference>
<dbReference type="Gene3D" id="3.30.40.10">
    <property type="entry name" value="Zinc/RING finger domain, C3HC4 (zinc finger)"/>
    <property type="match status" value="1"/>
</dbReference>
<dbReference type="GO" id="GO:0008270">
    <property type="term" value="F:zinc ion binding"/>
    <property type="evidence" value="ECO:0007669"/>
    <property type="project" value="UniProtKB-KW"/>
</dbReference>
<evidence type="ECO:0000313" key="7">
    <source>
        <dbReference type="EMBL" id="KAF7214353.1"/>
    </source>
</evidence>
<dbReference type="PANTHER" id="PTHR14555">
    <property type="entry name" value="MYELIN-ASSOCIATED OLIGODENDROCYTIC BASIC PROTEIN MOBP -RELATED"/>
    <property type="match status" value="1"/>
</dbReference>
<feature type="region of interest" description="Disordered" evidence="5">
    <location>
        <begin position="371"/>
        <end position="398"/>
    </location>
</feature>
<dbReference type="PROSITE" id="PS50916">
    <property type="entry name" value="RABBD"/>
    <property type="match status" value="1"/>
</dbReference>
<name>A0A9D2Y6V2_NOTFU</name>
<protein>
    <submittedName>
        <fullName evidence="8">Transcript variant X1</fullName>
    </submittedName>
    <submittedName>
        <fullName evidence="7">Transcript variant X2</fullName>
    </submittedName>
</protein>
<proteinExistence type="predicted"/>
<evidence type="ECO:0000313" key="9">
    <source>
        <dbReference type="Proteomes" id="UP000822369"/>
    </source>
</evidence>
<dbReference type="Pfam" id="PF02318">
    <property type="entry name" value="FYVE_2"/>
    <property type="match status" value="1"/>
</dbReference>
<dbReference type="FunFam" id="3.30.40.10:FF:000018">
    <property type="entry name" value="Synaptotagmin-like 5, isoform CRA_a"/>
    <property type="match status" value="1"/>
</dbReference>
<feature type="region of interest" description="Disordered" evidence="5">
    <location>
        <begin position="412"/>
        <end position="490"/>
    </location>
</feature>
<dbReference type="InterPro" id="IPR041282">
    <property type="entry name" value="FYVE_2"/>
</dbReference>
<organism evidence="7 9">
    <name type="scientific">Nothobranchius furzeri</name>
    <name type="common">Turquoise killifish</name>
    <dbReference type="NCBI Taxonomy" id="105023"/>
    <lineage>
        <taxon>Eukaryota</taxon>
        <taxon>Metazoa</taxon>
        <taxon>Chordata</taxon>
        <taxon>Craniata</taxon>
        <taxon>Vertebrata</taxon>
        <taxon>Euteleostomi</taxon>
        <taxon>Actinopterygii</taxon>
        <taxon>Neopterygii</taxon>
        <taxon>Teleostei</taxon>
        <taxon>Neoteleostei</taxon>
        <taxon>Acanthomorphata</taxon>
        <taxon>Ovalentaria</taxon>
        <taxon>Atherinomorphae</taxon>
        <taxon>Cyprinodontiformes</taxon>
        <taxon>Nothobranchiidae</taxon>
        <taxon>Nothobranchius</taxon>
    </lineage>
</organism>
<dbReference type="KEGG" id="nfu:107396306"/>
<feature type="region of interest" description="Disordered" evidence="5">
    <location>
        <begin position="572"/>
        <end position="596"/>
    </location>
</feature>
<comment type="caution">
    <text evidence="7">The sequence shown here is derived from an EMBL/GenBank/DDBJ whole genome shotgun (WGS) entry which is preliminary data.</text>
</comment>
<dbReference type="EMBL" id="JAAVVJ010000010">
    <property type="protein sequence ID" value="KAF7214353.1"/>
    <property type="molecule type" value="Genomic_DNA"/>
</dbReference>
<gene>
    <name evidence="7" type="ORF">G4P62_018459</name>
</gene>
<feature type="domain" description="RabBD" evidence="6">
    <location>
        <begin position="8"/>
        <end position="128"/>
    </location>
</feature>
<feature type="compositionally biased region" description="Acidic residues" evidence="5">
    <location>
        <begin position="309"/>
        <end position="319"/>
    </location>
</feature>
<dbReference type="SUPFAM" id="SSF57903">
    <property type="entry name" value="FYVE/PHD zinc finger"/>
    <property type="match status" value="1"/>
</dbReference>
<sequence>MLGAAGTKLDLSKLTDEEAKHVWDVIQRDFDLRKKEEDRLGELKSKIQKEDTKIELLGTQSSLTDSYCIRCLQPFKFLVNAKRQCLDCRFHVCRSCSHYSRKEHGWVCDPCHMARVLRIGTLEWYHENVRARFKRFGSAKVMRSLFKRLSGEHSCSQSDLGEPPDFDARSVPDVHNGYEEHGLEASDSQQFKDMKKIKRRLTVDPFDFILCCERSNASRRHKDQATGVYDFMDAGERGSEFTQACMAVVFHQIQEQQRGQDQDMVPHHDDLVFVENHAVPSRSVSRLIYSSCGSGNAGGPRGGSSFLPDLDDSEGEEDPCERYPVYHSHPEPCSHASQESLDSAPQISDLNRRMFAVETFLNRLEQKVVPPNFGSLTPQSISPPPPAPPQWEEVENEEQLLRQKLHELTDNISDQSSDEDGFSRPDPSQEVPTRRSPQMKPKPSRIPTRPTSSASTRSSREEEELSGSQKTDLSIESLERKERPLQEASMGSFRGSTALLVELEDQVAQAAADVQNAQSQVSYIENRIAALKAASIPSEKRQKSAIPIQARRLSHNFPTNSFVRSSVYRGSLTQRNPVAKPKPQPPCAKPLMTPGS</sequence>
<dbReference type="GO" id="GO:0030864">
    <property type="term" value="C:cortical actin cytoskeleton"/>
    <property type="evidence" value="ECO:0007669"/>
    <property type="project" value="TreeGrafter"/>
</dbReference>
<dbReference type="InterPro" id="IPR013083">
    <property type="entry name" value="Znf_RING/FYVE/PHD"/>
</dbReference>
<evidence type="ECO:0000256" key="3">
    <source>
        <dbReference type="ARBA" id="ARBA00022833"/>
    </source>
</evidence>
<dbReference type="InterPro" id="IPR011011">
    <property type="entry name" value="Znf_FYVE_PHD"/>
</dbReference>
<evidence type="ECO:0000256" key="2">
    <source>
        <dbReference type="ARBA" id="ARBA00022771"/>
    </source>
</evidence>